<dbReference type="PANTHER" id="PTHR11360">
    <property type="entry name" value="MONOCARBOXYLATE TRANSPORTER"/>
    <property type="match status" value="1"/>
</dbReference>
<feature type="transmembrane region" description="Helical" evidence="4">
    <location>
        <begin position="377"/>
        <end position="400"/>
    </location>
</feature>
<proteinExistence type="inferred from homology"/>
<dbReference type="Gene3D" id="1.20.1250.20">
    <property type="entry name" value="MFS general substrate transporter like domains"/>
    <property type="match status" value="2"/>
</dbReference>
<keyword evidence="4" id="KW-1133">Transmembrane helix</keyword>
<name>I7ZP71_ASPO3</name>
<protein>
    <submittedName>
        <fullName evidence="6">MFS monocarboxylate transporter, putative</fullName>
    </submittedName>
</protein>
<evidence type="ECO:0000313" key="7">
    <source>
        <dbReference type="Proteomes" id="UP000002812"/>
    </source>
</evidence>
<reference evidence="6 7" key="1">
    <citation type="journal article" date="2012" name="Eukaryot. Cell">
        <title>Draft genome sequence of Aspergillus oryzae strain 3.042.</title>
        <authorList>
            <person name="Zhao G."/>
            <person name="Yao Y."/>
            <person name="Qi W."/>
            <person name="Wang C."/>
            <person name="Hou L."/>
            <person name="Zeng B."/>
            <person name="Cao X."/>
        </authorList>
    </citation>
    <scope>NUCLEOTIDE SEQUENCE [LARGE SCALE GENOMIC DNA]</scope>
    <source>
        <strain evidence="6 7">3.042</strain>
    </source>
</reference>
<dbReference type="EMBL" id="AKHY01000199">
    <property type="protein sequence ID" value="EIT73652.1"/>
    <property type="molecule type" value="Genomic_DNA"/>
</dbReference>
<feature type="transmembrane region" description="Helical" evidence="4">
    <location>
        <begin position="210"/>
        <end position="231"/>
    </location>
</feature>
<dbReference type="Proteomes" id="UP000002812">
    <property type="component" value="Unassembled WGS sequence"/>
</dbReference>
<dbReference type="PANTHER" id="PTHR11360:SF287">
    <property type="entry name" value="MFS MONOCARBOXYLATE TRANSPORTER"/>
    <property type="match status" value="1"/>
</dbReference>
<evidence type="ECO:0000256" key="2">
    <source>
        <dbReference type="ARBA" id="ARBA00006727"/>
    </source>
</evidence>
<dbReference type="InterPro" id="IPR011701">
    <property type="entry name" value="MFS"/>
</dbReference>
<feature type="transmembrane region" description="Helical" evidence="4">
    <location>
        <begin position="141"/>
        <end position="159"/>
    </location>
</feature>
<evidence type="ECO:0000313" key="6">
    <source>
        <dbReference type="EMBL" id="EIT73652.1"/>
    </source>
</evidence>
<dbReference type="SUPFAM" id="SSF103473">
    <property type="entry name" value="MFS general substrate transporter"/>
    <property type="match status" value="1"/>
</dbReference>
<dbReference type="InterPro" id="IPR020846">
    <property type="entry name" value="MFS_dom"/>
</dbReference>
<dbReference type="AlphaFoldDB" id="I7ZP71"/>
<keyword evidence="4" id="KW-0812">Transmembrane</keyword>
<feature type="transmembrane region" description="Helical" evidence="4">
    <location>
        <begin position="83"/>
        <end position="102"/>
    </location>
</feature>
<evidence type="ECO:0000256" key="3">
    <source>
        <dbReference type="SAM" id="MobiDB-lite"/>
    </source>
</evidence>
<evidence type="ECO:0000256" key="1">
    <source>
        <dbReference type="ARBA" id="ARBA00004141"/>
    </source>
</evidence>
<dbReference type="HOGENOM" id="CLU_001265_1_2_1"/>
<keyword evidence="4" id="KW-0472">Membrane</keyword>
<dbReference type="GO" id="GO:0022857">
    <property type="term" value="F:transmembrane transporter activity"/>
    <property type="evidence" value="ECO:0007669"/>
    <property type="project" value="InterPro"/>
</dbReference>
<feature type="transmembrane region" description="Helical" evidence="4">
    <location>
        <begin position="243"/>
        <end position="266"/>
    </location>
</feature>
<comment type="subcellular location">
    <subcellularLocation>
        <location evidence="1">Membrane</location>
        <topology evidence="1">Multi-pass membrane protein</topology>
    </subcellularLocation>
</comment>
<accession>I7ZP71</accession>
<feature type="transmembrane region" description="Helical" evidence="4">
    <location>
        <begin position="108"/>
        <end position="129"/>
    </location>
</feature>
<comment type="similarity">
    <text evidence="2">Belongs to the major facilitator superfamily. Monocarboxylate porter (TC 2.A.1.13) family.</text>
</comment>
<feature type="transmembrane region" description="Helical" evidence="4">
    <location>
        <begin position="47"/>
        <end position="71"/>
    </location>
</feature>
<evidence type="ECO:0000256" key="4">
    <source>
        <dbReference type="SAM" id="Phobius"/>
    </source>
</evidence>
<reference evidence="7" key="2">
    <citation type="submission" date="2012-06" db="EMBL/GenBank/DDBJ databases">
        <title>Comparative genomic analyses of Aspergillus oryzae 3.042 and A. oryzae RIB40 for soy-sauce fermentation.</title>
        <authorList>
            <person name="Zhao G."/>
            <person name="Hou L."/>
            <person name="Wang C."/>
            <person name="Cao X."/>
        </authorList>
    </citation>
    <scope>NUCLEOTIDE SEQUENCE [LARGE SCALE GENOMIC DNA]</scope>
    <source>
        <strain evidence="7">3.042</strain>
    </source>
</reference>
<dbReference type="Pfam" id="PF07690">
    <property type="entry name" value="MFS_1"/>
    <property type="match status" value="1"/>
</dbReference>
<gene>
    <name evidence="6" type="ORF">Ao3042_10544</name>
</gene>
<dbReference type="InterPro" id="IPR036259">
    <property type="entry name" value="MFS_trans_sf"/>
</dbReference>
<comment type="caution">
    <text evidence="6">The sequence shown here is derived from an EMBL/GenBank/DDBJ whole genome shotgun (WGS) entry which is preliminary data.</text>
</comment>
<feature type="domain" description="Major facilitator superfamily (MFS) profile" evidence="5">
    <location>
        <begin position="209"/>
        <end position="403"/>
    </location>
</feature>
<dbReference type="InterPro" id="IPR050327">
    <property type="entry name" value="Proton-linked_MCT"/>
</dbReference>
<feature type="region of interest" description="Disordered" evidence="3">
    <location>
        <begin position="1"/>
        <end position="25"/>
    </location>
</feature>
<sequence length="403" mass="43896">MEGKDTEKTPQALCKEQSIPSPTESSQTLDLECEYHDPKLPPVDGGIHAWLFLAACFVVEGTVWGDIAAHSHMLTALPRMQRWASSIAFVVLSLSLALSSFSTSVTHLILSQGIAYGTAGCFAYAPSILFMPDWFVKKKSLSGSGLTGIIFPLILQSLLDTYGWQTTLRICSVAIFLLAAPFMLFHKPRIPRRTTNLHQLDLSFHRNRTYLIYQAGNIIQSLGFFLPQIFLPSYAELLGAKGLHASSTITVFNISNMFGCIFIGWLADRYHVTKCILISTVGAIFSTFLLWGMSVHLAPLYLFSIVYGCTGGSFSSSWAATSSEVGKSHPSADVSMVFAFMETGRGIGNVISGPLSEALLKTRLWEGQAWGAYGTEYGILVVLTGVTGLLGGVSVVARALRWI</sequence>
<feature type="transmembrane region" description="Helical" evidence="4">
    <location>
        <begin position="165"/>
        <end position="185"/>
    </location>
</feature>
<organism evidence="6 7">
    <name type="scientific">Aspergillus oryzae (strain 3.042)</name>
    <name type="common">Yellow koji mold</name>
    <dbReference type="NCBI Taxonomy" id="1160506"/>
    <lineage>
        <taxon>Eukaryota</taxon>
        <taxon>Fungi</taxon>
        <taxon>Dikarya</taxon>
        <taxon>Ascomycota</taxon>
        <taxon>Pezizomycotina</taxon>
        <taxon>Eurotiomycetes</taxon>
        <taxon>Eurotiomycetidae</taxon>
        <taxon>Eurotiales</taxon>
        <taxon>Aspergillaceae</taxon>
        <taxon>Aspergillus</taxon>
        <taxon>Aspergillus subgen. Circumdati</taxon>
    </lineage>
</organism>
<dbReference type="OrthoDB" id="2213137at2759"/>
<dbReference type="GO" id="GO:0016020">
    <property type="term" value="C:membrane"/>
    <property type="evidence" value="ECO:0007669"/>
    <property type="project" value="UniProtKB-SubCell"/>
</dbReference>
<feature type="transmembrane region" description="Helical" evidence="4">
    <location>
        <begin position="275"/>
        <end position="293"/>
    </location>
</feature>
<evidence type="ECO:0000259" key="5">
    <source>
        <dbReference type="PROSITE" id="PS50850"/>
    </source>
</evidence>
<dbReference type="PROSITE" id="PS50850">
    <property type="entry name" value="MFS"/>
    <property type="match status" value="1"/>
</dbReference>